<dbReference type="InterPro" id="IPR036852">
    <property type="entry name" value="Peptidase_S8/S53_dom_sf"/>
</dbReference>
<name>A0A517MQL2_9BACT</name>
<proteinExistence type="inferred from homology"/>
<dbReference type="EMBL" id="CP036263">
    <property type="protein sequence ID" value="QDS97162.1"/>
    <property type="molecule type" value="Genomic_DNA"/>
</dbReference>
<dbReference type="Gene3D" id="3.40.50.200">
    <property type="entry name" value="Peptidase S8/S53 domain"/>
    <property type="match status" value="1"/>
</dbReference>
<evidence type="ECO:0000256" key="5">
    <source>
        <dbReference type="SAM" id="MobiDB-lite"/>
    </source>
</evidence>
<dbReference type="OrthoDB" id="9759014at2"/>
<reference evidence="7 8" key="1">
    <citation type="submission" date="2019-02" db="EMBL/GenBank/DDBJ databases">
        <title>Deep-cultivation of Planctomycetes and their phenomic and genomic characterization uncovers novel biology.</title>
        <authorList>
            <person name="Wiegand S."/>
            <person name="Jogler M."/>
            <person name="Boedeker C."/>
            <person name="Pinto D."/>
            <person name="Vollmers J."/>
            <person name="Rivas-Marin E."/>
            <person name="Kohn T."/>
            <person name="Peeters S.H."/>
            <person name="Heuer A."/>
            <person name="Rast P."/>
            <person name="Oberbeckmann S."/>
            <person name="Bunk B."/>
            <person name="Jeske O."/>
            <person name="Meyerdierks A."/>
            <person name="Storesund J.E."/>
            <person name="Kallscheuer N."/>
            <person name="Luecker S."/>
            <person name="Lage O.M."/>
            <person name="Pohl T."/>
            <person name="Merkel B.J."/>
            <person name="Hornburger P."/>
            <person name="Mueller R.-W."/>
            <person name="Bruemmer F."/>
            <person name="Labrenz M."/>
            <person name="Spormann A.M."/>
            <person name="Op den Camp H."/>
            <person name="Overmann J."/>
            <person name="Amann R."/>
            <person name="Jetten M.S.M."/>
            <person name="Mascher T."/>
            <person name="Medema M.H."/>
            <person name="Devos D.P."/>
            <person name="Kaster A.-K."/>
            <person name="Ovreas L."/>
            <person name="Rohde M."/>
            <person name="Galperin M.Y."/>
            <person name="Jogler C."/>
        </authorList>
    </citation>
    <scope>NUCLEOTIDE SEQUENCE [LARGE SCALE GENOMIC DNA]</scope>
    <source>
        <strain evidence="7 8">HG15A2</strain>
    </source>
</reference>
<dbReference type="SUPFAM" id="SSF52743">
    <property type="entry name" value="Subtilisin-like"/>
    <property type="match status" value="1"/>
</dbReference>
<keyword evidence="2" id="KW-0645">Protease</keyword>
<evidence type="ECO:0000259" key="6">
    <source>
        <dbReference type="Pfam" id="PF00082"/>
    </source>
</evidence>
<dbReference type="GO" id="GO:0006508">
    <property type="term" value="P:proteolysis"/>
    <property type="evidence" value="ECO:0007669"/>
    <property type="project" value="UniProtKB-KW"/>
</dbReference>
<gene>
    <name evidence="7" type="ORF">HG15A2_04220</name>
</gene>
<accession>A0A517MQL2</accession>
<feature type="region of interest" description="Disordered" evidence="5">
    <location>
        <begin position="1"/>
        <end position="30"/>
    </location>
</feature>
<evidence type="ECO:0000313" key="8">
    <source>
        <dbReference type="Proteomes" id="UP000319852"/>
    </source>
</evidence>
<dbReference type="InterPro" id="IPR000209">
    <property type="entry name" value="Peptidase_S8/S53_dom"/>
</dbReference>
<evidence type="ECO:0000256" key="2">
    <source>
        <dbReference type="ARBA" id="ARBA00022670"/>
    </source>
</evidence>
<feature type="domain" description="Peptidase S8/S53" evidence="6">
    <location>
        <begin position="283"/>
        <end position="615"/>
    </location>
</feature>
<evidence type="ECO:0000256" key="1">
    <source>
        <dbReference type="ARBA" id="ARBA00011073"/>
    </source>
</evidence>
<dbReference type="RefSeq" id="WP_145057322.1">
    <property type="nucleotide sequence ID" value="NZ_CP036263.1"/>
</dbReference>
<dbReference type="InterPro" id="IPR050131">
    <property type="entry name" value="Peptidase_S8_subtilisin-like"/>
</dbReference>
<dbReference type="PANTHER" id="PTHR43806:SF11">
    <property type="entry name" value="CEREVISIN-RELATED"/>
    <property type="match status" value="1"/>
</dbReference>
<keyword evidence="4" id="KW-0720">Serine protease</keyword>
<dbReference type="AlphaFoldDB" id="A0A517MQL2"/>
<dbReference type="PANTHER" id="PTHR43806">
    <property type="entry name" value="PEPTIDASE S8"/>
    <property type="match status" value="1"/>
</dbReference>
<sequence length="824" mass="91297">MDPLRHLFPKSTKSTESYQYPHKVGGGEFSAPPRDRIPHAASLVSQLLTAFDEESVPVGQDACQGAVLTFQSAPEFKLKLESLDFRPSGIELLNARVDENGVMHAAVYVPTGKASYFIKRLEQYAKEDTEGANPKPLNQALVDSITAIKRATLGSLWSDAGLFPDGDKVKRWWEIWLRDTAVPKAYSIAFQDDVYDVVKDFRQRSTAAGVQVPDRQLHFPERRVVLGHASIEQLLAIEGVFDFLAELRLAKLLPGEILALTSDAQAEFVDELRSRVVPPSIQATAVCHLDTGVNRSHPLLEMAISEEHVQTIDPNWSSADSHGHGTAMAGLALYGCLTEVLNSSDPVVLSHRLESVKIFRPDLPTEPELWGEMTIQAAARIEIAAPNCLQRVFCLTVTVEGRDNGAPSSWSAAVDQMCFGADDASPPQLMIVSAGNLPLELRHEYPKRNYLEGVEDPAHSWNALAVGAISKHASIGQTQYAGWEAVATVGDQLNPASRTSCIWTSKSWPLKPDIVMNGGNVALNPATKRADYIDDLSLLTTRVSPTGGLLTTTGDTSAAAALASRFAARLWAEYPALRPETIRALMVHSARWSEPMLEQMDGCSKEMLLRCFGYGEPNFAKACWSALNTTTLVVEESMQPFEKTAAKVKTKDMHLHKLPWPVDVLRDLLDVEVRMQVTLSYYIEPSPGRRGWTKKHRYQSHGLRFDVKRPTDTDEEFRKRISAAARDEEEQVTSSTDDRNWKLGKNLRCKGSLHSDVWSGTAADLATSGVIAVFPVTGWWKNRPHLRRHDMKTHYSLVVTIETDAEEVDLYTPIFNQIDIELTG</sequence>
<comment type="similarity">
    <text evidence="1">Belongs to the peptidase S8 family.</text>
</comment>
<dbReference type="Proteomes" id="UP000319852">
    <property type="component" value="Chromosome"/>
</dbReference>
<keyword evidence="8" id="KW-1185">Reference proteome</keyword>
<dbReference type="Pfam" id="PF00082">
    <property type="entry name" value="Peptidase_S8"/>
    <property type="match status" value="1"/>
</dbReference>
<evidence type="ECO:0000256" key="4">
    <source>
        <dbReference type="ARBA" id="ARBA00022825"/>
    </source>
</evidence>
<evidence type="ECO:0000256" key="3">
    <source>
        <dbReference type="ARBA" id="ARBA00022801"/>
    </source>
</evidence>
<keyword evidence="3" id="KW-0378">Hydrolase</keyword>
<dbReference type="GO" id="GO:0004252">
    <property type="term" value="F:serine-type endopeptidase activity"/>
    <property type="evidence" value="ECO:0007669"/>
    <property type="project" value="InterPro"/>
</dbReference>
<protein>
    <recommendedName>
        <fullName evidence="6">Peptidase S8/S53 domain-containing protein</fullName>
    </recommendedName>
</protein>
<dbReference type="KEGG" id="amob:HG15A2_04220"/>
<evidence type="ECO:0000313" key="7">
    <source>
        <dbReference type="EMBL" id="QDS97162.1"/>
    </source>
</evidence>
<organism evidence="7 8">
    <name type="scientific">Adhaeretor mobilis</name>
    <dbReference type="NCBI Taxonomy" id="1930276"/>
    <lineage>
        <taxon>Bacteria</taxon>
        <taxon>Pseudomonadati</taxon>
        <taxon>Planctomycetota</taxon>
        <taxon>Planctomycetia</taxon>
        <taxon>Pirellulales</taxon>
        <taxon>Lacipirellulaceae</taxon>
        <taxon>Adhaeretor</taxon>
    </lineage>
</organism>
<dbReference type="InterPro" id="IPR034074">
    <property type="entry name" value="Y4bN_pept_dom"/>
</dbReference>
<dbReference type="CDD" id="cd04847">
    <property type="entry name" value="Peptidases_S8_Subtilisin_like_2"/>
    <property type="match status" value="1"/>
</dbReference>